<dbReference type="CDD" id="cd17536">
    <property type="entry name" value="REC_YesN-like"/>
    <property type="match status" value="1"/>
</dbReference>
<organism evidence="7 8">
    <name type="scientific">Paenibacillus lacisoli</name>
    <dbReference type="NCBI Taxonomy" id="3064525"/>
    <lineage>
        <taxon>Bacteria</taxon>
        <taxon>Bacillati</taxon>
        <taxon>Bacillota</taxon>
        <taxon>Bacilli</taxon>
        <taxon>Bacillales</taxon>
        <taxon>Paenibacillaceae</taxon>
        <taxon>Paenibacillus</taxon>
    </lineage>
</organism>
<evidence type="ECO:0000256" key="2">
    <source>
        <dbReference type="ARBA" id="ARBA00023125"/>
    </source>
</evidence>
<keyword evidence="1" id="KW-0805">Transcription regulation</keyword>
<evidence type="ECO:0000256" key="1">
    <source>
        <dbReference type="ARBA" id="ARBA00023015"/>
    </source>
</evidence>
<dbReference type="Proteomes" id="UP001240171">
    <property type="component" value="Unassembled WGS sequence"/>
</dbReference>
<gene>
    <name evidence="7" type="ORF">Q5741_14415</name>
</gene>
<dbReference type="SMART" id="SM00342">
    <property type="entry name" value="HTH_ARAC"/>
    <property type="match status" value="1"/>
</dbReference>
<dbReference type="Pfam" id="PF12833">
    <property type="entry name" value="HTH_18"/>
    <property type="match status" value="1"/>
</dbReference>
<keyword evidence="4" id="KW-0597">Phosphoprotein</keyword>
<keyword evidence="3" id="KW-0804">Transcription</keyword>
<evidence type="ECO:0000259" key="6">
    <source>
        <dbReference type="PROSITE" id="PS50110"/>
    </source>
</evidence>
<proteinExistence type="predicted"/>
<dbReference type="InterPro" id="IPR018062">
    <property type="entry name" value="HTH_AraC-typ_CS"/>
</dbReference>
<dbReference type="PROSITE" id="PS50110">
    <property type="entry name" value="RESPONSE_REGULATORY"/>
    <property type="match status" value="1"/>
</dbReference>
<dbReference type="InterPro" id="IPR009057">
    <property type="entry name" value="Homeodomain-like_sf"/>
</dbReference>
<dbReference type="PANTHER" id="PTHR43280">
    <property type="entry name" value="ARAC-FAMILY TRANSCRIPTIONAL REGULATOR"/>
    <property type="match status" value="1"/>
</dbReference>
<dbReference type="Gene3D" id="3.40.50.2300">
    <property type="match status" value="1"/>
</dbReference>
<dbReference type="PANTHER" id="PTHR43280:SF2">
    <property type="entry name" value="HTH-TYPE TRANSCRIPTIONAL REGULATOR EXSA"/>
    <property type="match status" value="1"/>
</dbReference>
<dbReference type="SUPFAM" id="SSF46689">
    <property type="entry name" value="Homeodomain-like"/>
    <property type="match status" value="2"/>
</dbReference>
<evidence type="ECO:0000313" key="7">
    <source>
        <dbReference type="EMBL" id="MDO7907600.1"/>
    </source>
</evidence>
<reference evidence="7 8" key="1">
    <citation type="submission" date="2023-07" db="EMBL/GenBank/DDBJ databases">
        <title>Paenibacillus sp. JX-17 nov. isolated from soil.</title>
        <authorList>
            <person name="Wan Y."/>
            <person name="Liu B."/>
        </authorList>
    </citation>
    <scope>NUCLEOTIDE SEQUENCE [LARGE SCALE GENOMIC DNA]</scope>
    <source>
        <strain evidence="7 8">JX-17</strain>
    </source>
</reference>
<dbReference type="EMBL" id="JAUQTB010000008">
    <property type="protein sequence ID" value="MDO7907600.1"/>
    <property type="molecule type" value="Genomic_DNA"/>
</dbReference>
<comment type="caution">
    <text evidence="7">The sequence shown here is derived from an EMBL/GenBank/DDBJ whole genome shotgun (WGS) entry which is preliminary data.</text>
</comment>
<evidence type="ECO:0000256" key="3">
    <source>
        <dbReference type="ARBA" id="ARBA00023163"/>
    </source>
</evidence>
<dbReference type="SUPFAM" id="SSF52172">
    <property type="entry name" value="CheY-like"/>
    <property type="match status" value="1"/>
</dbReference>
<protein>
    <submittedName>
        <fullName evidence="7">Helix-turn-helix domain-containing protein</fullName>
    </submittedName>
</protein>
<dbReference type="Gene3D" id="1.10.10.60">
    <property type="entry name" value="Homeodomain-like"/>
    <property type="match status" value="2"/>
</dbReference>
<keyword evidence="2" id="KW-0238">DNA-binding</keyword>
<dbReference type="InterPro" id="IPR020449">
    <property type="entry name" value="Tscrpt_reg_AraC-type_HTH"/>
</dbReference>
<evidence type="ECO:0000259" key="5">
    <source>
        <dbReference type="PROSITE" id="PS01124"/>
    </source>
</evidence>
<dbReference type="PRINTS" id="PR00032">
    <property type="entry name" value="HTHARAC"/>
</dbReference>
<evidence type="ECO:0000313" key="8">
    <source>
        <dbReference type="Proteomes" id="UP001240171"/>
    </source>
</evidence>
<accession>A0ABT9CFE3</accession>
<feature type="domain" description="HTH araC/xylS-type" evidence="5">
    <location>
        <begin position="393"/>
        <end position="491"/>
    </location>
</feature>
<dbReference type="InterPro" id="IPR001789">
    <property type="entry name" value="Sig_transdc_resp-reg_receiver"/>
</dbReference>
<dbReference type="PROSITE" id="PS00041">
    <property type="entry name" value="HTH_ARAC_FAMILY_1"/>
    <property type="match status" value="1"/>
</dbReference>
<sequence length="494" mass="55817">MTIKAIVVDDEKLVRKGFISLIDWASYGIEIAGEAADGPSALSLLGNREADLIFTDITMPGMSGFDLIRQARTRFPHIHSVVLTCHHEFDYVQEALRLGAIDYIVKTLLEMDSVDEVMNRIVERIRYEGSNRALTSMPRSGQERLPDRMLALVPAGGYGQRAGLYTAEQSLPGLTRLQHQQPIELEGGLRIVPLMPSVTLQQLRGDLRGAHAGRWLAAFVTGLEDRPAAGVKKLLAERLLQHLFYTLPGADDVMMVTPIDLAAVNPAGINPAEQTESAEYEFTPGPGQNQADEAFAGWAELKWALYERDWEAFVQRITQLRPDRGQIQCFASSLLDEWEGMLDSPHDTARLAADMGHMIVWNDWKIWFRRWADLLQRRMIKLSLSREVLLGLARAIRYMRAHAGEKINQADVAAHIHMSRSYFSQCFARLTGQPFGEALRELRIERAKRLLLHSEAPVYEIAFSAGFEDDKYFSRVFRERVGMLPTEFRAQGRK</sequence>
<dbReference type="PROSITE" id="PS01124">
    <property type="entry name" value="HTH_ARAC_FAMILY_2"/>
    <property type="match status" value="1"/>
</dbReference>
<dbReference type="InterPro" id="IPR011006">
    <property type="entry name" value="CheY-like_superfamily"/>
</dbReference>
<name>A0ABT9CFE3_9BACL</name>
<evidence type="ECO:0000256" key="4">
    <source>
        <dbReference type="PROSITE-ProRule" id="PRU00169"/>
    </source>
</evidence>
<dbReference type="RefSeq" id="WP_305024808.1">
    <property type="nucleotide sequence ID" value="NZ_JAUQTB010000008.1"/>
</dbReference>
<dbReference type="InterPro" id="IPR018060">
    <property type="entry name" value="HTH_AraC"/>
</dbReference>
<feature type="modified residue" description="4-aspartylphosphate" evidence="4">
    <location>
        <position position="56"/>
    </location>
</feature>
<dbReference type="Pfam" id="PF00072">
    <property type="entry name" value="Response_reg"/>
    <property type="match status" value="1"/>
</dbReference>
<feature type="domain" description="Response regulatory" evidence="6">
    <location>
        <begin position="4"/>
        <end position="121"/>
    </location>
</feature>
<dbReference type="SMART" id="SM00448">
    <property type="entry name" value="REC"/>
    <property type="match status" value="1"/>
</dbReference>
<keyword evidence="8" id="KW-1185">Reference proteome</keyword>